<dbReference type="SUPFAM" id="SSF57845">
    <property type="entry name" value="B-box zinc-binding domain"/>
    <property type="match status" value="1"/>
</dbReference>
<dbReference type="Proteomes" id="UP000052978">
    <property type="component" value="Unassembled WGS sequence"/>
</dbReference>
<accession>S7PCK6</accession>
<keyword evidence="6 8" id="KW-0175">Coiled coil</keyword>
<feature type="domain" description="RING-type" evidence="9">
    <location>
        <begin position="483"/>
        <end position="527"/>
    </location>
</feature>
<dbReference type="PROSITE" id="PS50119">
    <property type="entry name" value="ZF_BBOX"/>
    <property type="match status" value="1"/>
</dbReference>
<keyword evidence="2" id="KW-0963">Cytoplasm</keyword>
<dbReference type="InterPro" id="IPR027370">
    <property type="entry name" value="Znf-RING_euk"/>
</dbReference>
<feature type="coiled-coil region" evidence="8">
    <location>
        <begin position="126"/>
        <end position="167"/>
    </location>
</feature>
<dbReference type="InterPro" id="IPR001841">
    <property type="entry name" value="Znf_RING"/>
</dbReference>
<dbReference type="InterPro" id="IPR001870">
    <property type="entry name" value="B30.2/SPRY"/>
</dbReference>
<evidence type="ECO:0000256" key="3">
    <source>
        <dbReference type="ARBA" id="ARBA00022723"/>
    </source>
</evidence>
<dbReference type="SUPFAM" id="SSF57850">
    <property type="entry name" value="RING/U-box"/>
    <property type="match status" value="2"/>
</dbReference>
<dbReference type="Pfam" id="PF00643">
    <property type="entry name" value="zf-B_box"/>
    <property type="match status" value="1"/>
</dbReference>
<dbReference type="GO" id="GO:0005737">
    <property type="term" value="C:cytoplasm"/>
    <property type="evidence" value="ECO:0007669"/>
    <property type="project" value="UniProtKB-SubCell"/>
</dbReference>
<keyword evidence="13" id="KW-1185">Reference proteome</keyword>
<keyword evidence="4 7" id="KW-0863">Zinc-finger</keyword>
<dbReference type="Gene3D" id="3.30.160.60">
    <property type="entry name" value="Classic Zinc Finger"/>
    <property type="match status" value="1"/>
</dbReference>
<proteinExistence type="predicted"/>
<dbReference type="eggNOG" id="KOG2177">
    <property type="taxonomic scope" value="Eukaryota"/>
</dbReference>
<dbReference type="InterPro" id="IPR017907">
    <property type="entry name" value="Znf_RING_CS"/>
</dbReference>
<dbReference type="InterPro" id="IPR003879">
    <property type="entry name" value="Butyrophylin_SPRY"/>
</dbReference>
<protein>
    <submittedName>
        <fullName evidence="12">E3 ubiquitin-protein ligase TRIM22</fullName>
    </submittedName>
</protein>
<dbReference type="Gene3D" id="3.30.40.10">
    <property type="entry name" value="Zinc/RING finger domain, C3HC4 (zinc finger)"/>
    <property type="match status" value="2"/>
</dbReference>
<dbReference type="PROSITE" id="PS50089">
    <property type="entry name" value="ZF_RING_2"/>
    <property type="match status" value="2"/>
</dbReference>
<dbReference type="InterPro" id="IPR013083">
    <property type="entry name" value="Znf_RING/FYVE/PHD"/>
</dbReference>
<feature type="domain" description="RING-type" evidence="9">
    <location>
        <begin position="15"/>
        <end position="58"/>
    </location>
</feature>
<reference evidence="12 13" key="1">
    <citation type="journal article" date="2013" name="Nat. Commun.">
        <title>Genome analysis reveals insights into physiology and longevity of the Brandt's bat Myotis brandtii.</title>
        <authorList>
            <person name="Seim I."/>
            <person name="Fang X."/>
            <person name="Xiong Z."/>
            <person name="Lobanov A.V."/>
            <person name="Huang Z."/>
            <person name="Ma S."/>
            <person name="Feng Y."/>
            <person name="Turanov A.A."/>
            <person name="Zhu Y."/>
            <person name="Lenz T.L."/>
            <person name="Gerashchenko M.V."/>
            <person name="Fan D."/>
            <person name="Hee Yim S."/>
            <person name="Yao X."/>
            <person name="Jordan D."/>
            <person name="Xiong Y."/>
            <person name="Ma Y."/>
            <person name="Lyapunov A.N."/>
            <person name="Chen G."/>
            <person name="Kulakova O.I."/>
            <person name="Sun Y."/>
            <person name="Lee S.G."/>
            <person name="Bronson R.T."/>
            <person name="Moskalev A.A."/>
            <person name="Sunyaev S.R."/>
            <person name="Zhang G."/>
            <person name="Krogh A."/>
            <person name="Wang J."/>
            <person name="Gladyshev V.N."/>
        </authorList>
    </citation>
    <scope>NUCLEOTIDE SEQUENCE [LARGE SCALE GENOMIC DNA]</scope>
</reference>
<evidence type="ECO:0000259" key="10">
    <source>
        <dbReference type="PROSITE" id="PS50119"/>
    </source>
</evidence>
<keyword evidence="3" id="KW-0479">Metal-binding</keyword>
<dbReference type="EMBL" id="KE162385">
    <property type="protein sequence ID" value="EPQ07993.1"/>
    <property type="molecule type" value="Genomic_DNA"/>
</dbReference>
<evidence type="ECO:0000313" key="13">
    <source>
        <dbReference type="Proteomes" id="UP000052978"/>
    </source>
</evidence>
<evidence type="ECO:0000256" key="2">
    <source>
        <dbReference type="ARBA" id="ARBA00022490"/>
    </source>
</evidence>
<sequence length="560" mass="64508">MDFLSQGSINEEVTCCICLQLLTEPLSLDCGHSFCQACITANESESFFGGQCCCPVCQSTYDPWNILLNQQLANMVKKPREVNMWPHQWQRSDPCEEHGENRHLFCKEDGKAICSLCVQEHPGHQISLVEEVVKECQEKLEAALDRLTQEQQEVEELEAVINEERATWETERERIRKGFDEMRDILDREKQMELQKLWEDEVHVLGNLEVAKDQVVQERQYMREFISYLQHLMCESSIDKLQDMINTFKRSEIWTLKKPKVVSKKLKNAFRFPDLPWMLQVFKVDLMLNPLNTLSDIIISEDRRQVTVGNYFMFWNVYPRDFSALDVLGSQNFSSGKYYWEVDVSKKIAWILGVYSKTSNLNRKKSSGFVFNPDVNYLNAYSRFRPENGYWVVGLQNESEYNAFEDSSTSDPKVLTLSMAVAPCRVLKASITVLPSVIAPLADHLRQRSVNKKSLRSEQVGRNRGAAVMASGILVNINKVVTCPICLDLLKNPMILDCGHTFCETCITANYRESMINSEESSCPVCRVSYELENLRPDRHVANIVEALREVQLSPQEEQK</sequence>
<dbReference type="PRINTS" id="PR01407">
    <property type="entry name" value="BUTYPHLNCDUF"/>
</dbReference>
<dbReference type="InterPro" id="IPR043136">
    <property type="entry name" value="B30.2/SPRY_sf"/>
</dbReference>
<dbReference type="Pfam" id="PF13445">
    <property type="entry name" value="zf-RING_UBOX"/>
    <property type="match status" value="2"/>
</dbReference>
<name>S7PCK6_MYOBR</name>
<dbReference type="PROSITE" id="PS00518">
    <property type="entry name" value="ZF_RING_1"/>
    <property type="match status" value="2"/>
</dbReference>
<evidence type="ECO:0000256" key="7">
    <source>
        <dbReference type="PROSITE-ProRule" id="PRU00024"/>
    </source>
</evidence>
<dbReference type="PANTHER" id="PTHR24103">
    <property type="entry name" value="E3 UBIQUITIN-PROTEIN LIGASE TRIM"/>
    <property type="match status" value="1"/>
</dbReference>
<dbReference type="InterPro" id="IPR013320">
    <property type="entry name" value="ConA-like_dom_sf"/>
</dbReference>
<evidence type="ECO:0000256" key="5">
    <source>
        <dbReference type="ARBA" id="ARBA00022833"/>
    </source>
</evidence>
<dbReference type="SMART" id="SM00336">
    <property type="entry name" value="BBOX"/>
    <property type="match status" value="1"/>
</dbReference>
<dbReference type="CDD" id="cd16591">
    <property type="entry name" value="RING-HC_TRIM5-like_C-IV"/>
    <property type="match status" value="1"/>
</dbReference>
<evidence type="ECO:0000313" key="12">
    <source>
        <dbReference type="EMBL" id="EPQ07993.1"/>
    </source>
</evidence>
<dbReference type="Gene3D" id="2.60.120.920">
    <property type="match status" value="1"/>
</dbReference>
<evidence type="ECO:0000259" key="11">
    <source>
        <dbReference type="PROSITE" id="PS50188"/>
    </source>
</evidence>
<dbReference type="AlphaFoldDB" id="S7PCK6"/>
<evidence type="ECO:0000256" key="6">
    <source>
        <dbReference type="ARBA" id="ARBA00023054"/>
    </source>
</evidence>
<feature type="domain" description="B box-type" evidence="10">
    <location>
        <begin position="90"/>
        <end position="129"/>
    </location>
</feature>
<evidence type="ECO:0000256" key="4">
    <source>
        <dbReference type="ARBA" id="ARBA00022771"/>
    </source>
</evidence>
<dbReference type="SMART" id="SM00184">
    <property type="entry name" value="RING"/>
    <property type="match status" value="2"/>
</dbReference>
<organism evidence="12 13">
    <name type="scientific">Myotis brandtii</name>
    <name type="common">Brandt's bat</name>
    <dbReference type="NCBI Taxonomy" id="109478"/>
    <lineage>
        <taxon>Eukaryota</taxon>
        <taxon>Metazoa</taxon>
        <taxon>Chordata</taxon>
        <taxon>Craniata</taxon>
        <taxon>Vertebrata</taxon>
        <taxon>Euteleostomi</taxon>
        <taxon>Mammalia</taxon>
        <taxon>Eutheria</taxon>
        <taxon>Laurasiatheria</taxon>
        <taxon>Chiroptera</taxon>
        <taxon>Yangochiroptera</taxon>
        <taxon>Vespertilionidae</taxon>
        <taxon>Myotis</taxon>
    </lineage>
</organism>
<dbReference type="FunFam" id="3.30.40.10:FF:000144">
    <property type="entry name" value="Tripartite motif-containing 5 (Predicted)"/>
    <property type="match status" value="1"/>
</dbReference>
<keyword evidence="5" id="KW-0862">Zinc</keyword>
<dbReference type="InterPro" id="IPR050143">
    <property type="entry name" value="TRIM/RBCC"/>
</dbReference>
<comment type="subcellular location">
    <subcellularLocation>
        <location evidence="1">Cytoplasm</location>
    </subcellularLocation>
</comment>
<dbReference type="InterPro" id="IPR000315">
    <property type="entry name" value="Znf_B-box"/>
</dbReference>
<evidence type="ECO:0000256" key="8">
    <source>
        <dbReference type="SAM" id="Coils"/>
    </source>
</evidence>
<evidence type="ECO:0000256" key="1">
    <source>
        <dbReference type="ARBA" id="ARBA00004496"/>
    </source>
</evidence>
<evidence type="ECO:0000259" key="9">
    <source>
        <dbReference type="PROSITE" id="PS50089"/>
    </source>
</evidence>
<dbReference type="PROSITE" id="PS50188">
    <property type="entry name" value="B302_SPRY"/>
    <property type="match status" value="1"/>
</dbReference>
<dbReference type="SUPFAM" id="SSF49899">
    <property type="entry name" value="Concanavalin A-like lectins/glucanases"/>
    <property type="match status" value="1"/>
</dbReference>
<dbReference type="GO" id="GO:0008270">
    <property type="term" value="F:zinc ion binding"/>
    <property type="evidence" value="ECO:0007669"/>
    <property type="project" value="UniProtKB-KW"/>
</dbReference>
<feature type="domain" description="B30.2/SPRY" evidence="11">
    <location>
        <begin position="266"/>
        <end position="482"/>
    </location>
</feature>
<gene>
    <name evidence="12" type="ORF">D623_10001879</name>
</gene>